<proteinExistence type="inferred from homology"/>
<feature type="domain" description="GtrA/DPMS transmembrane" evidence="10">
    <location>
        <begin position="301"/>
        <end position="392"/>
    </location>
</feature>
<dbReference type="GO" id="GO:0016020">
    <property type="term" value="C:membrane"/>
    <property type="evidence" value="ECO:0007669"/>
    <property type="project" value="UniProtKB-SubCell"/>
</dbReference>
<evidence type="ECO:0000259" key="9">
    <source>
        <dbReference type="Pfam" id="PF00535"/>
    </source>
</evidence>
<feature type="domain" description="Glycosyltransferase 2-like" evidence="9">
    <location>
        <begin position="5"/>
        <end position="175"/>
    </location>
</feature>
<comment type="subcellular location">
    <subcellularLocation>
        <location evidence="1">Membrane</location>
        <topology evidence="1">Multi-pass membrane protein</topology>
    </subcellularLocation>
</comment>
<evidence type="ECO:0000259" key="10">
    <source>
        <dbReference type="Pfam" id="PF04138"/>
    </source>
</evidence>
<evidence type="ECO:0000256" key="8">
    <source>
        <dbReference type="SAM" id="Phobius"/>
    </source>
</evidence>
<dbReference type="Gene3D" id="3.90.550.10">
    <property type="entry name" value="Spore Coat Polysaccharide Biosynthesis Protein SpsA, Chain A"/>
    <property type="match status" value="1"/>
</dbReference>
<dbReference type="GO" id="GO:0000271">
    <property type="term" value="P:polysaccharide biosynthetic process"/>
    <property type="evidence" value="ECO:0007669"/>
    <property type="project" value="InterPro"/>
</dbReference>
<evidence type="ECO:0000256" key="5">
    <source>
        <dbReference type="ARBA" id="ARBA00022692"/>
    </source>
</evidence>
<evidence type="ECO:0000256" key="6">
    <source>
        <dbReference type="ARBA" id="ARBA00022989"/>
    </source>
</evidence>
<keyword evidence="4" id="KW-0808">Transferase</keyword>
<dbReference type="InterPro" id="IPR029044">
    <property type="entry name" value="Nucleotide-diphossugar_trans"/>
</dbReference>
<dbReference type="Pfam" id="PF04138">
    <property type="entry name" value="GtrA_DPMS_TM"/>
    <property type="match status" value="1"/>
</dbReference>
<comment type="similarity">
    <text evidence="2">Belongs to the glycosyltransferase 2 family.</text>
</comment>
<dbReference type="InterPro" id="IPR007267">
    <property type="entry name" value="GtrA_DPMS_TM"/>
</dbReference>
<dbReference type="SUPFAM" id="SSF53448">
    <property type="entry name" value="Nucleotide-diphospho-sugar transferases"/>
    <property type="match status" value="1"/>
</dbReference>
<protein>
    <recommendedName>
        <fullName evidence="13">Glycosyltransferase 2-like domain-containing protein</fullName>
    </recommendedName>
</protein>
<feature type="transmembrane region" description="Helical" evidence="8">
    <location>
        <begin position="370"/>
        <end position="392"/>
    </location>
</feature>
<organism evidence="11 12">
    <name type="scientific">Candidatus Curtissbacteria bacterium RIFCSPHIGHO2_01_FULL_41_13</name>
    <dbReference type="NCBI Taxonomy" id="1797745"/>
    <lineage>
        <taxon>Bacteria</taxon>
        <taxon>Candidatus Curtissiibacteriota</taxon>
    </lineage>
</organism>
<dbReference type="GO" id="GO:0004582">
    <property type="term" value="F:dolichyl-phosphate beta-D-mannosyltransferase activity"/>
    <property type="evidence" value="ECO:0007669"/>
    <property type="project" value="InterPro"/>
</dbReference>
<keyword evidence="3" id="KW-0328">Glycosyltransferase</keyword>
<dbReference type="GO" id="GO:0009247">
    <property type="term" value="P:glycolipid biosynthetic process"/>
    <property type="evidence" value="ECO:0007669"/>
    <property type="project" value="TreeGrafter"/>
</dbReference>
<gene>
    <name evidence="11" type="ORF">A2696_03575</name>
</gene>
<accession>A0A1F5G1W6</accession>
<dbReference type="Proteomes" id="UP000177069">
    <property type="component" value="Unassembled WGS sequence"/>
</dbReference>
<dbReference type="PANTHER" id="PTHR43398:SF1">
    <property type="entry name" value="DOLICHOL-PHOSPHATE MANNOSYLTRANSFERASE SUBUNIT 1"/>
    <property type="match status" value="1"/>
</dbReference>
<feature type="transmembrane region" description="Helical" evidence="8">
    <location>
        <begin position="342"/>
        <end position="364"/>
    </location>
</feature>
<evidence type="ECO:0000256" key="7">
    <source>
        <dbReference type="ARBA" id="ARBA00023136"/>
    </source>
</evidence>
<sequence>MRLVVTIPTYNEKENIEEIIKKVLAQSKKIPDVDLHVLVSDSHSPDGTAEIVKRISKTNPKVHYLDVKERGLGIGLVKGHRYAIDKFKADILAQMDGDLSHDPSTLPVMLDFIEKGYDLIIGSRLMRGGRNLLGWHRRLFTRGSALYCKISWGTFGIGEYTNSYRMFTKKLFEKIDFRKIPWKSKTYIIQPAFLYGALATGAKVKEVPITFEDRKKGYSKAQIVSYTLDVLKFGIKVRLKRSKTFVKFLTVGSVSYLLNAVALSLLNRGEVYVFPLLKGPILSFIPTIDSASHFLFLTLDRLFVSSLISIELSIILNFVLHENWTFKHRSHQGLITARFLKFNATSFGSPLIQLASILIFARVFNIHEQIGLALGVVIGLFVNYFLNLLIVWKEHPANISSLAENINPKIE</sequence>
<comment type="caution">
    <text evidence="11">The sequence shown here is derived from an EMBL/GenBank/DDBJ whole genome shotgun (WGS) entry which is preliminary data.</text>
</comment>
<keyword evidence="7 8" id="KW-0472">Membrane</keyword>
<evidence type="ECO:0000256" key="3">
    <source>
        <dbReference type="ARBA" id="ARBA00022676"/>
    </source>
</evidence>
<evidence type="ECO:0000256" key="1">
    <source>
        <dbReference type="ARBA" id="ARBA00004141"/>
    </source>
</evidence>
<name>A0A1F5G1W6_9BACT</name>
<dbReference type="InterPro" id="IPR001173">
    <property type="entry name" value="Glyco_trans_2-like"/>
</dbReference>
<evidence type="ECO:0000256" key="2">
    <source>
        <dbReference type="ARBA" id="ARBA00006739"/>
    </source>
</evidence>
<dbReference type="EMBL" id="MFBA01000012">
    <property type="protein sequence ID" value="OGD85860.1"/>
    <property type="molecule type" value="Genomic_DNA"/>
</dbReference>
<feature type="transmembrane region" description="Helical" evidence="8">
    <location>
        <begin position="302"/>
        <end position="321"/>
    </location>
</feature>
<evidence type="ECO:0008006" key="13">
    <source>
        <dbReference type="Google" id="ProtNLM"/>
    </source>
</evidence>
<dbReference type="Pfam" id="PF00535">
    <property type="entry name" value="Glycos_transf_2"/>
    <property type="match status" value="1"/>
</dbReference>
<dbReference type="AlphaFoldDB" id="A0A1F5G1W6"/>
<evidence type="ECO:0000256" key="4">
    <source>
        <dbReference type="ARBA" id="ARBA00022679"/>
    </source>
</evidence>
<evidence type="ECO:0000313" key="11">
    <source>
        <dbReference type="EMBL" id="OGD85860.1"/>
    </source>
</evidence>
<evidence type="ECO:0000313" key="12">
    <source>
        <dbReference type="Proteomes" id="UP000177069"/>
    </source>
</evidence>
<reference evidence="11 12" key="1">
    <citation type="journal article" date="2016" name="Nat. Commun.">
        <title>Thousands of microbial genomes shed light on interconnected biogeochemical processes in an aquifer system.</title>
        <authorList>
            <person name="Anantharaman K."/>
            <person name="Brown C.T."/>
            <person name="Hug L.A."/>
            <person name="Sharon I."/>
            <person name="Castelle C.J."/>
            <person name="Probst A.J."/>
            <person name="Thomas B.C."/>
            <person name="Singh A."/>
            <person name="Wilkins M.J."/>
            <person name="Karaoz U."/>
            <person name="Brodie E.L."/>
            <person name="Williams K.H."/>
            <person name="Hubbard S.S."/>
            <person name="Banfield J.F."/>
        </authorList>
    </citation>
    <scope>NUCLEOTIDE SEQUENCE [LARGE SCALE GENOMIC DNA]</scope>
</reference>
<dbReference type="PANTHER" id="PTHR43398">
    <property type="entry name" value="DOLICHOL-PHOSPHATE MANNOSYLTRANSFERASE SUBUNIT 1"/>
    <property type="match status" value="1"/>
</dbReference>
<feature type="transmembrane region" description="Helical" evidence="8">
    <location>
        <begin position="245"/>
        <end position="266"/>
    </location>
</feature>
<dbReference type="InterPro" id="IPR039528">
    <property type="entry name" value="DPM1-like"/>
</dbReference>
<keyword evidence="6 8" id="KW-1133">Transmembrane helix</keyword>
<keyword evidence="5 8" id="KW-0812">Transmembrane</keyword>